<accession>A0ABZ1YZA0</accession>
<name>A0ABZ1YZA0_9NOCA</name>
<reference evidence="1" key="1">
    <citation type="submission" date="2022-10" db="EMBL/GenBank/DDBJ databases">
        <title>The complete genomes of actinobacterial strains from the NBC collection.</title>
        <authorList>
            <person name="Joergensen T.S."/>
            <person name="Alvarez Arevalo M."/>
            <person name="Sterndorff E.B."/>
            <person name="Faurdal D."/>
            <person name="Vuksanovic O."/>
            <person name="Mourched A.-S."/>
            <person name="Charusanti P."/>
            <person name="Shaw S."/>
            <person name="Blin K."/>
            <person name="Weber T."/>
        </authorList>
    </citation>
    <scope>NUCLEOTIDE SEQUENCE</scope>
    <source>
        <strain evidence="1">NBC_01482</strain>
    </source>
</reference>
<keyword evidence="2" id="KW-1185">Reference proteome</keyword>
<evidence type="ECO:0000313" key="2">
    <source>
        <dbReference type="Proteomes" id="UP001432062"/>
    </source>
</evidence>
<dbReference type="EMBL" id="CP109441">
    <property type="protein sequence ID" value="WUV48627.1"/>
    <property type="molecule type" value="Genomic_DNA"/>
</dbReference>
<sequence length="72" mass="8020">MATTKAKGPASYFPSIEAKYGRTIDEWKSAVRASNLASHKEIVEWLTSEHGFGHGHATAIAQHYLHPEKWAD</sequence>
<evidence type="ECO:0000313" key="1">
    <source>
        <dbReference type="EMBL" id="WUV48627.1"/>
    </source>
</evidence>
<organism evidence="1 2">
    <name type="scientific">Nocardia vinacea</name>
    <dbReference type="NCBI Taxonomy" id="96468"/>
    <lineage>
        <taxon>Bacteria</taxon>
        <taxon>Bacillati</taxon>
        <taxon>Actinomycetota</taxon>
        <taxon>Actinomycetes</taxon>
        <taxon>Mycobacteriales</taxon>
        <taxon>Nocardiaceae</taxon>
        <taxon>Nocardia</taxon>
    </lineage>
</organism>
<dbReference type="Pfam" id="PF14117">
    <property type="entry name" value="DUF4287"/>
    <property type="match status" value="1"/>
</dbReference>
<dbReference type="InterPro" id="IPR025629">
    <property type="entry name" value="DUF4287"/>
</dbReference>
<dbReference type="RefSeq" id="WP_329413024.1">
    <property type="nucleotide sequence ID" value="NZ_CP109441.1"/>
</dbReference>
<proteinExistence type="predicted"/>
<dbReference type="Proteomes" id="UP001432062">
    <property type="component" value="Chromosome"/>
</dbReference>
<protein>
    <submittedName>
        <fullName evidence="1">DUF4287 domain-containing protein</fullName>
    </submittedName>
</protein>
<gene>
    <name evidence="1" type="ORF">OG563_10790</name>
</gene>